<reference evidence="5 6" key="1">
    <citation type="submission" date="2016-10" db="EMBL/GenBank/DDBJ databases">
        <title>Genome sequence of Streptomyces gilvigriseus MUSC 26.</title>
        <authorList>
            <person name="Lee L.-H."/>
            <person name="Ser H.-L."/>
        </authorList>
    </citation>
    <scope>NUCLEOTIDE SEQUENCE [LARGE SCALE GENOMIC DNA]</scope>
    <source>
        <strain evidence="5 6">MUSC 26</strain>
    </source>
</reference>
<proteinExistence type="predicted"/>
<keyword evidence="1" id="KW-0805">Transcription regulation</keyword>
<dbReference type="Pfam" id="PF08220">
    <property type="entry name" value="HTH_DeoR"/>
    <property type="match status" value="1"/>
</dbReference>
<gene>
    <name evidence="5" type="ORF">BIV57_07970</name>
</gene>
<dbReference type="AlphaFoldDB" id="A0A1J7BH31"/>
<keyword evidence="2" id="KW-0804">Transcription</keyword>
<keyword evidence="6" id="KW-1185">Reference proteome</keyword>
<dbReference type="OrthoDB" id="4328207at2"/>
<dbReference type="Proteomes" id="UP000243342">
    <property type="component" value="Unassembled WGS sequence"/>
</dbReference>
<evidence type="ECO:0000256" key="3">
    <source>
        <dbReference type="SAM" id="MobiDB-lite"/>
    </source>
</evidence>
<sequence length="210" mass="23802">MELVAQWRVEVLAAFRERDWETLGYRDWDAYLSGEFGAHRVRLPRSERQQIVAALREGAMSTRAIASAIGVSRETVRTDLQAARDQVNDLVRGLNGKTYRTRRRPKRPASESSTAPRQPTKNDADRAIRGLAKYAARIDGIRKSGLPHRSRRALARRSTAELVNGTESCLRLLEDLAREVGEDKPTVDRLRDLAHRAEESFDRIRAALSE</sequence>
<evidence type="ECO:0000313" key="6">
    <source>
        <dbReference type="Proteomes" id="UP000243342"/>
    </source>
</evidence>
<evidence type="ECO:0000259" key="4">
    <source>
        <dbReference type="Pfam" id="PF08220"/>
    </source>
</evidence>
<dbReference type="RefSeq" id="WP_071656010.1">
    <property type="nucleotide sequence ID" value="NZ_MLCF01000035.1"/>
</dbReference>
<dbReference type="GO" id="GO:0003700">
    <property type="term" value="F:DNA-binding transcription factor activity"/>
    <property type="evidence" value="ECO:0007669"/>
    <property type="project" value="InterPro"/>
</dbReference>
<protein>
    <recommendedName>
        <fullName evidence="4">HTH deoR-type domain-containing protein</fullName>
    </recommendedName>
</protein>
<evidence type="ECO:0000313" key="5">
    <source>
        <dbReference type="EMBL" id="OIV38003.1"/>
    </source>
</evidence>
<dbReference type="EMBL" id="MLCF01000035">
    <property type="protein sequence ID" value="OIV38003.1"/>
    <property type="molecule type" value="Genomic_DNA"/>
</dbReference>
<feature type="compositionally biased region" description="Polar residues" evidence="3">
    <location>
        <begin position="110"/>
        <end position="119"/>
    </location>
</feature>
<feature type="domain" description="HTH deoR-type" evidence="4">
    <location>
        <begin position="49"/>
        <end position="99"/>
    </location>
</feature>
<organism evidence="5 6">
    <name type="scientific">Mangrovactinospora gilvigrisea</name>
    <dbReference type="NCBI Taxonomy" id="1428644"/>
    <lineage>
        <taxon>Bacteria</taxon>
        <taxon>Bacillati</taxon>
        <taxon>Actinomycetota</taxon>
        <taxon>Actinomycetes</taxon>
        <taxon>Kitasatosporales</taxon>
        <taxon>Streptomycetaceae</taxon>
        <taxon>Mangrovactinospora</taxon>
    </lineage>
</organism>
<accession>A0A1J7BH31</accession>
<evidence type="ECO:0000256" key="1">
    <source>
        <dbReference type="ARBA" id="ARBA00023015"/>
    </source>
</evidence>
<dbReference type="STRING" id="1428644.BIV57_07970"/>
<dbReference type="InterPro" id="IPR001034">
    <property type="entry name" value="DeoR_HTH"/>
</dbReference>
<name>A0A1J7BH31_9ACTN</name>
<comment type="caution">
    <text evidence="5">The sequence shown here is derived from an EMBL/GenBank/DDBJ whole genome shotgun (WGS) entry which is preliminary data.</text>
</comment>
<feature type="region of interest" description="Disordered" evidence="3">
    <location>
        <begin position="94"/>
        <end position="127"/>
    </location>
</feature>
<evidence type="ECO:0000256" key="2">
    <source>
        <dbReference type="ARBA" id="ARBA00023163"/>
    </source>
</evidence>